<dbReference type="InterPro" id="IPR001647">
    <property type="entry name" value="HTH_TetR"/>
</dbReference>
<sequence>MPKQVDHEQRRRLLSEAVFAVISTRGFEAVSLRDVAEQAGVSMGTVQHYFPTKQQMLSFALAHMRERVMNRLQAAVAALREPTRRDLLRAATAVMLPVDPAGREEACVNIAFFSAATVTPTYAEQLRDGYGRILRVSVANFREASRLNELRDGVDPDVAAPTLYFLTQGLVGPILVGLYSPAEALTLIDTHLDRVFRPASIHSSP</sequence>
<evidence type="ECO:0000256" key="5">
    <source>
        <dbReference type="PROSITE-ProRule" id="PRU00335"/>
    </source>
</evidence>
<comment type="caution">
    <text evidence="7">The sequence shown here is derived from an EMBL/GenBank/DDBJ whole genome shotgun (WGS) entry which is preliminary data.</text>
</comment>
<dbReference type="Gene3D" id="1.10.357.10">
    <property type="entry name" value="Tetracycline Repressor, domain 2"/>
    <property type="match status" value="1"/>
</dbReference>
<dbReference type="GO" id="GO:0000976">
    <property type="term" value="F:transcription cis-regulatory region binding"/>
    <property type="evidence" value="ECO:0007669"/>
    <property type="project" value="TreeGrafter"/>
</dbReference>
<keyword evidence="1" id="KW-0678">Repressor</keyword>
<name>A0A919VW29_9ACTN</name>
<keyword evidence="2" id="KW-0805">Transcription regulation</keyword>
<dbReference type="RefSeq" id="WP_213000856.1">
    <property type="nucleotide sequence ID" value="NZ_BAAATW010000017.1"/>
</dbReference>
<organism evidence="7 8">
    <name type="scientific">Winogradskya consettensis</name>
    <dbReference type="NCBI Taxonomy" id="113560"/>
    <lineage>
        <taxon>Bacteria</taxon>
        <taxon>Bacillati</taxon>
        <taxon>Actinomycetota</taxon>
        <taxon>Actinomycetes</taxon>
        <taxon>Micromonosporales</taxon>
        <taxon>Micromonosporaceae</taxon>
        <taxon>Winogradskya</taxon>
    </lineage>
</organism>
<dbReference type="PANTHER" id="PTHR30055">
    <property type="entry name" value="HTH-TYPE TRANSCRIPTIONAL REGULATOR RUTR"/>
    <property type="match status" value="1"/>
</dbReference>
<dbReference type="Pfam" id="PF13977">
    <property type="entry name" value="TetR_C_6"/>
    <property type="match status" value="1"/>
</dbReference>
<protein>
    <submittedName>
        <fullName evidence="7">HTH-type transcriptional regulator PksA</fullName>
    </submittedName>
</protein>
<dbReference type="Pfam" id="PF00440">
    <property type="entry name" value="TetR_N"/>
    <property type="match status" value="1"/>
</dbReference>
<feature type="domain" description="HTH tetR-type" evidence="6">
    <location>
        <begin position="8"/>
        <end position="68"/>
    </location>
</feature>
<evidence type="ECO:0000256" key="3">
    <source>
        <dbReference type="ARBA" id="ARBA00023125"/>
    </source>
</evidence>
<proteinExistence type="predicted"/>
<evidence type="ECO:0000313" key="8">
    <source>
        <dbReference type="Proteomes" id="UP000680865"/>
    </source>
</evidence>
<dbReference type="InterPro" id="IPR039538">
    <property type="entry name" value="BetI_C"/>
</dbReference>
<dbReference type="SUPFAM" id="SSF48498">
    <property type="entry name" value="Tetracyclin repressor-like, C-terminal domain"/>
    <property type="match status" value="1"/>
</dbReference>
<dbReference type="InterPro" id="IPR050109">
    <property type="entry name" value="HTH-type_TetR-like_transc_reg"/>
</dbReference>
<dbReference type="SUPFAM" id="SSF46689">
    <property type="entry name" value="Homeodomain-like"/>
    <property type="match status" value="1"/>
</dbReference>
<dbReference type="InterPro" id="IPR009057">
    <property type="entry name" value="Homeodomain-like_sf"/>
</dbReference>
<dbReference type="GO" id="GO:0003700">
    <property type="term" value="F:DNA-binding transcription factor activity"/>
    <property type="evidence" value="ECO:0007669"/>
    <property type="project" value="TreeGrafter"/>
</dbReference>
<keyword evidence="4" id="KW-0804">Transcription</keyword>
<reference evidence="7" key="1">
    <citation type="submission" date="2021-03" db="EMBL/GenBank/DDBJ databases">
        <title>Whole genome shotgun sequence of Actinoplanes consettensis NBRC 14913.</title>
        <authorList>
            <person name="Komaki H."/>
            <person name="Tamura T."/>
        </authorList>
    </citation>
    <scope>NUCLEOTIDE SEQUENCE</scope>
    <source>
        <strain evidence="7">NBRC 14913</strain>
    </source>
</reference>
<dbReference type="AlphaFoldDB" id="A0A919VW29"/>
<dbReference type="Proteomes" id="UP000680865">
    <property type="component" value="Unassembled WGS sequence"/>
</dbReference>
<dbReference type="PANTHER" id="PTHR30055:SF234">
    <property type="entry name" value="HTH-TYPE TRANSCRIPTIONAL REGULATOR BETI"/>
    <property type="match status" value="1"/>
</dbReference>
<evidence type="ECO:0000259" key="6">
    <source>
        <dbReference type="PROSITE" id="PS50977"/>
    </source>
</evidence>
<evidence type="ECO:0000313" key="7">
    <source>
        <dbReference type="EMBL" id="GIM79001.1"/>
    </source>
</evidence>
<accession>A0A919VW29</accession>
<evidence type="ECO:0000256" key="1">
    <source>
        <dbReference type="ARBA" id="ARBA00022491"/>
    </source>
</evidence>
<keyword evidence="8" id="KW-1185">Reference proteome</keyword>
<dbReference type="EMBL" id="BOQP01000036">
    <property type="protein sequence ID" value="GIM79001.1"/>
    <property type="molecule type" value="Genomic_DNA"/>
</dbReference>
<dbReference type="PRINTS" id="PR00455">
    <property type="entry name" value="HTHTETR"/>
</dbReference>
<dbReference type="PROSITE" id="PS50977">
    <property type="entry name" value="HTH_TETR_2"/>
    <property type="match status" value="1"/>
</dbReference>
<keyword evidence="3 5" id="KW-0238">DNA-binding</keyword>
<evidence type="ECO:0000256" key="2">
    <source>
        <dbReference type="ARBA" id="ARBA00023015"/>
    </source>
</evidence>
<evidence type="ECO:0000256" key="4">
    <source>
        <dbReference type="ARBA" id="ARBA00023163"/>
    </source>
</evidence>
<dbReference type="InterPro" id="IPR036271">
    <property type="entry name" value="Tet_transcr_reg_TetR-rel_C_sf"/>
</dbReference>
<gene>
    <name evidence="7" type="primary">pksA</name>
    <name evidence="7" type="ORF">Aco04nite_63260</name>
</gene>
<feature type="DNA-binding region" description="H-T-H motif" evidence="5">
    <location>
        <begin position="31"/>
        <end position="50"/>
    </location>
</feature>